<dbReference type="InterPro" id="IPR011044">
    <property type="entry name" value="Quino_amine_DH_bsu"/>
</dbReference>
<feature type="region of interest" description="Disordered" evidence="1">
    <location>
        <begin position="115"/>
        <end position="150"/>
    </location>
</feature>
<dbReference type="EMBL" id="HBHA01001712">
    <property type="protein sequence ID" value="CAD9580551.1"/>
    <property type="molecule type" value="Transcribed_RNA"/>
</dbReference>
<dbReference type="PANTHER" id="PTHR31913">
    <property type="entry name" value="VACUOLAR IMPORT AND DEGRADATION PROTEIN 27"/>
    <property type="match status" value="1"/>
</dbReference>
<accession>A0A7S2KMS5</accession>
<dbReference type="InterPro" id="IPR013863">
    <property type="entry name" value="VID27_C"/>
</dbReference>
<evidence type="ECO:0000256" key="1">
    <source>
        <dbReference type="SAM" id="MobiDB-lite"/>
    </source>
</evidence>
<sequence>MLDGEVVASGIGNLYLDSKVHHKFMRKATGVTIHIVKCGEFKTWLAIWDEEGTSRLMKQEIEHRISLDTNEKESSITWIFVHNGATRLWSFKFETKEQLKECVRKMRIAMWEKGRQEDFKRQPEEDQAAIDGGEDPMDEEYSSEDEDDEEVYEMQKKQFRARFDDKKTSDQKNSHLAVGMATDRAFVLRGSQIGVFKGGKDKDDVSFVTRINEVRDTRGNLFSPEKAFLHDKDTKMILMAPGDRQKAFVMDLNAGKVCEEWQGPKDFEFGALAPGTKYQTITGGSLIAGVNSNTVFRLDPRISQKNKLADNRVNKTNFQFNCLATNEEGNIGVGSAKGEIRLLSEASKIPKVLLPGLGDPIKPQGIDTTADGKWVLATCKEYLLLYNVTHKDGTKGKGTGFQKRFLKNEKPIPLKLKLSSQDLVNFKILDVDFTPARFSVGDSEEQMISTSTGPYLIVWSFTALKKNAAKARFLYKIKKLAENVVGEHFHYNSQKLVVSTKDDVVMQECTPGAVKRRRRRTEYD</sequence>
<dbReference type="Pfam" id="PF17747">
    <property type="entry name" value="VID27_PH"/>
    <property type="match status" value="1"/>
</dbReference>
<dbReference type="Pfam" id="PF08553">
    <property type="entry name" value="VID27"/>
    <property type="match status" value="1"/>
</dbReference>
<protein>
    <recommendedName>
        <fullName evidence="5">Vacuolar import/degradation Vid27 C-terminal domain-containing protein</fullName>
    </recommendedName>
</protein>
<feature type="compositionally biased region" description="Basic and acidic residues" evidence="1">
    <location>
        <begin position="115"/>
        <end position="124"/>
    </location>
</feature>
<dbReference type="InterPro" id="IPR040768">
    <property type="entry name" value="Vid27_PH"/>
</dbReference>
<gene>
    <name evidence="4" type="ORF">BIGN1055_LOCUS1083</name>
</gene>
<evidence type="ECO:0000313" key="4">
    <source>
        <dbReference type="EMBL" id="CAD9580551.1"/>
    </source>
</evidence>
<evidence type="ECO:0000259" key="2">
    <source>
        <dbReference type="Pfam" id="PF08553"/>
    </source>
</evidence>
<dbReference type="GO" id="GO:0005634">
    <property type="term" value="C:nucleus"/>
    <property type="evidence" value="ECO:0007669"/>
    <property type="project" value="TreeGrafter"/>
</dbReference>
<dbReference type="AlphaFoldDB" id="A0A7S2KMS5"/>
<dbReference type="InterPro" id="IPR040458">
    <property type="entry name" value="Vid27"/>
</dbReference>
<reference evidence="4" key="1">
    <citation type="submission" date="2021-01" db="EMBL/GenBank/DDBJ databases">
        <authorList>
            <person name="Corre E."/>
            <person name="Pelletier E."/>
            <person name="Niang G."/>
            <person name="Scheremetjew M."/>
            <person name="Finn R."/>
            <person name="Kale V."/>
            <person name="Holt S."/>
            <person name="Cochrane G."/>
            <person name="Meng A."/>
            <person name="Brown T."/>
            <person name="Cohen L."/>
        </authorList>
    </citation>
    <scope>NUCLEOTIDE SEQUENCE</scope>
    <source>
        <strain evidence="4">CCMP1258.1</strain>
    </source>
</reference>
<feature type="domain" description="Vid27 PH-like" evidence="3">
    <location>
        <begin position="8"/>
        <end position="113"/>
    </location>
</feature>
<dbReference type="GO" id="GO:0005737">
    <property type="term" value="C:cytoplasm"/>
    <property type="evidence" value="ECO:0007669"/>
    <property type="project" value="TreeGrafter"/>
</dbReference>
<dbReference type="SUPFAM" id="SSF50969">
    <property type="entry name" value="YVTN repeat-like/Quinoprotein amine dehydrogenase"/>
    <property type="match status" value="1"/>
</dbReference>
<proteinExistence type="predicted"/>
<feature type="domain" description="Vacuolar import/degradation Vid27 C-terminal" evidence="2">
    <location>
        <begin position="172"/>
        <end position="508"/>
    </location>
</feature>
<name>A0A7S2KMS5_BIGNA</name>
<dbReference type="PANTHER" id="PTHR31913:SF0">
    <property type="entry name" value="VACUOLAR IMPORT AND DEGRADATION PROTEIN 27"/>
    <property type="match status" value="1"/>
</dbReference>
<evidence type="ECO:0000259" key="3">
    <source>
        <dbReference type="Pfam" id="PF17747"/>
    </source>
</evidence>
<feature type="compositionally biased region" description="Acidic residues" evidence="1">
    <location>
        <begin position="125"/>
        <end position="150"/>
    </location>
</feature>
<evidence type="ECO:0008006" key="5">
    <source>
        <dbReference type="Google" id="ProtNLM"/>
    </source>
</evidence>
<organism evidence="4">
    <name type="scientific">Bigelowiella natans</name>
    <name type="common">Pedinomonas minutissima</name>
    <name type="synonym">Chlorarachnion sp. (strain CCMP621)</name>
    <dbReference type="NCBI Taxonomy" id="227086"/>
    <lineage>
        <taxon>Eukaryota</taxon>
        <taxon>Sar</taxon>
        <taxon>Rhizaria</taxon>
        <taxon>Cercozoa</taxon>
        <taxon>Chlorarachniophyceae</taxon>
        <taxon>Bigelowiella</taxon>
    </lineage>
</organism>